<keyword evidence="9" id="KW-0812">Transmembrane</keyword>
<feature type="transmembrane region" description="Helical" evidence="9">
    <location>
        <begin position="46"/>
        <end position="65"/>
    </location>
</feature>
<feature type="transmembrane region" description="Helical" evidence="9">
    <location>
        <begin position="72"/>
        <end position="91"/>
    </location>
</feature>
<dbReference type="CDD" id="cd16917">
    <property type="entry name" value="HATPase_UhpB-NarQ-NarX-like"/>
    <property type="match status" value="1"/>
</dbReference>
<evidence type="ECO:0000256" key="1">
    <source>
        <dbReference type="ARBA" id="ARBA00000085"/>
    </source>
</evidence>
<comment type="catalytic activity">
    <reaction evidence="1">
        <text>ATP + protein L-histidine = ADP + protein N-phospho-L-histidine.</text>
        <dbReference type="EC" id="2.7.13.3"/>
    </reaction>
</comment>
<dbReference type="EMBL" id="BAAARV010000142">
    <property type="protein sequence ID" value="GAA2395750.1"/>
    <property type="molecule type" value="Genomic_DNA"/>
</dbReference>
<feature type="transmembrane region" description="Helical" evidence="9">
    <location>
        <begin position="150"/>
        <end position="167"/>
    </location>
</feature>
<comment type="caution">
    <text evidence="11">The sequence shown here is derived from an EMBL/GenBank/DDBJ whole genome shotgun (WGS) entry which is preliminary data.</text>
</comment>
<keyword evidence="8" id="KW-0902">Two-component regulatory system</keyword>
<evidence type="ECO:0000256" key="4">
    <source>
        <dbReference type="ARBA" id="ARBA00022679"/>
    </source>
</evidence>
<dbReference type="InterPro" id="IPR036890">
    <property type="entry name" value="HATPase_C_sf"/>
</dbReference>
<dbReference type="Gene3D" id="1.20.5.1930">
    <property type="match status" value="1"/>
</dbReference>
<keyword evidence="7" id="KW-0067">ATP-binding</keyword>
<evidence type="ECO:0000313" key="11">
    <source>
        <dbReference type="EMBL" id="GAA2395750.1"/>
    </source>
</evidence>
<proteinExistence type="predicted"/>
<evidence type="ECO:0000256" key="6">
    <source>
        <dbReference type="ARBA" id="ARBA00022777"/>
    </source>
</evidence>
<dbReference type="Proteomes" id="UP001501444">
    <property type="component" value="Unassembled WGS sequence"/>
</dbReference>
<dbReference type="InterPro" id="IPR011712">
    <property type="entry name" value="Sig_transdc_His_kin_sub3_dim/P"/>
</dbReference>
<dbReference type="SMART" id="SM00387">
    <property type="entry name" value="HATPase_c"/>
    <property type="match status" value="1"/>
</dbReference>
<dbReference type="GO" id="GO:0016301">
    <property type="term" value="F:kinase activity"/>
    <property type="evidence" value="ECO:0007669"/>
    <property type="project" value="UniProtKB-KW"/>
</dbReference>
<evidence type="ECO:0000256" key="5">
    <source>
        <dbReference type="ARBA" id="ARBA00022741"/>
    </source>
</evidence>
<dbReference type="Gene3D" id="3.30.565.10">
    <property type="entry name" value="Histidine kinase-like ATPase, C-terminal domain"/>
    <property type="match status" value="1"/>
</dbReference>
<dbReference type="InterPro" id="IPR003594">
    <property type="entry name" value="HATPase_dom"/>
</dbReference>
<dbReference type="PROSITE" id="PS50109">
    <property type="entry name" value="HIS_KIN"/>
    <property type="match status" value="1"/>
</dbReference>
<keyword evidence="9" id="KW-0472">Membrane</keyword>
<gene>
    <name evidence="11" type="ORF">GCM10010170_110980</name>
</gene>
<accession>A0ABP5VB74</accession>
<feature type="transmembrane region" description="Helical" evidence="9">
    <location>
        <begin position="120"/>
        <end position="138"/>
    </location>
</feature>
<sequence length="389" mass="40457">MLRGELRRLWAVPRAPDPPARAGRDWALLAAGLAAAGVEAAARDDVVWPAVSLAVTAAMCVLTLWRRTHPLATVALAYGAGIALTLADLAAGHERPAGLYTGMVVLVLVYALLRWGSGRDVALGCAVILAAFGLSLAVDDVPPADYAGSLLFLAFPGVLGAAVRAWSTARRRELERMRASEREALARELHDTVAHHVSAIVVRAQAGRVLAAADPAAALPALEGVEEEGARTLEAMRAMVSALRDATAGLAPLAGVADLRRLAGEARLPVGLELDGPLDDLPPAVDGAVYRVVQESLTNALRHAQHATAVRVRVAAEAGRVRVTVRDDGAGGRRGKGRAGFGLTGLRERVTLLGGALSAGPAPDRGGWLVEAQLPLGKGVRGADPRARR</sequence>
<feature type="transmembrane region" description="Helical" evidence="9">
    <location>
        <begin position="97"/>
        <end position="113"/>
    </location>
</feature>
<organism evidence="11 12">
    <name type="scientific">Dactylosporangium salmoneum</name>
    <dbReference type="NCBI Taxonomy" id="53361"/>
    <lineage>
        <taxon>Bacteria</taxon>
        <taxon>Bacillati</taxon>
        <taxon>Actinomycetota</taxon>
        <taxon>Actinomycetes</taxon>
        <taxon>Micromonosporales</taxon>
        <taxon>Micromonosporaceae</taxon>
        <taxon>Dactylosporangium</taxon>
    </lineage>
</organism>
<evidence type="ECO:0000256" key="3">
    <source>
        <dbReference type="ARBA" id="ARBA00022553"/>
    </source>
</evidence>
<dbReference type="RefSeq" id="WP_344620882.1">
    <property type="nucleotide sequence ID" value="NZ_BAAARV010000142.1"/>
</dbReference>
<protein>
    <recommendedName>
        <fullName evidence="2">histidine kinase</fullName>
        <ecNumber evidence="2">2.7.13.3</ecNumber>
    </recommendedName>
</protein>
<reference evidence="12" key="1">
    <citation type="journal article" date="2019" name="Int. J. Syst. Evol. Microbiol.">
        <title>The Global Catalogue of Microorganisms (GCM) 10K type strain sequencing project: providing services to taxonomists for standard genome sequencing and annotation.</title>
        <authorList>
            <consortium name="The Broad Institute Genomics Platform"/>
            <consortium name="The Broad Institute Genome Sequencing Center for Infectious Disease"/>
            <person name="Wu L."/>
            <person name="Ma J."/>
        </authorList>
    </citation>
    <scope>NUCLEOTIDE SEQUENCE [LARGE SCALE GENOMIC DNA]</scope>
    <source>
        <strain evidence="12">JCM 3272</strain>
    </source>
</reference>
<feature type="domain" description="Histidine kinase" evidence="10">
    <location>
        <begin position="289"/>
        <end position="378"/>
    </location>
</feature>
<keyword evidence="5" id="KW-0547">Nucleotide-binding</keyword>
<dbReference type="Pfam" id="PF02518">
    <property type="entry name" value="HATPase_c"/>
    <property type="match status" value="1"/>
</dbReference>
<dbReference type="PANTHER" id="PTHR24421">
    <property type="entry name" value="NITRATE/NITRITE SENSOR PROTEIN NARX-RELATED"/>
    <property type="match status" value="1"/>
</dbReference>
<keyword evidence="3" id="KW-0597">Phosphoprotein</keyword>
<dbReference type="SUPFAM" id="SSF55874">
    <property type="entry name" value="ATPase domain of HSP90 chaperone/DNA topoisomerase II/histidine kinase"/>
    <property type="match status" value="1"/>
</dbReference>
<dbReference type="Pfam" id="PF07730">
    <property type="entry name" value="HisKA_3"/>
    <property type="match status" value="1"/>
</dbReference>
<dbReference type="PANTHER" id="PTHR24421:SF10">
    <property type="entry name" value="NITRATE_NITRITE SENSOR PROTEIN NARQ"/>
    <property type="match status" value="1"/>
</dbReference>
<evidence type="ECO:0000256" key="7">
    <source>
        <dbReference type="ARBA" id="ARBA00022840"/>
    </source>
</evidence>
<evidence type="ECO:0000259" key="10">
    <source>
        <dbReference type="PROSITE" id="PS50109"/>
    </source>
</evidence>
<dbReference type="EC" id="2.7.13.3" evidence="2"/>
<evidence type="ECO:0000256" key="2">
    <source>
        <dbReference type="ARBA" id="ARBA00012438"/>
    </source>
</evidence>
<evidence type="ECO:0000256" key="8">
    <source>
        <dbReference type="ARBA" id="ARBA00023012"/>
    </source>
</evidence>
<dbReference type="InterPro" id="IPR050482">
    <property type="entry name" value="Sensor_HK_TwoCompSys"/>
</dbReference>
<keyword evidence="12" id="KW-1185">Reference proteome</keyword>
<keyword evidence="6 11" id="KW-0418">Kinase</keyword>
<dbReference type="InterPro" id="IPR005467">
    <property type="entry name" value="His_kinase_dom"/>
</dbReference>
<keyword evidence="9" id="KW-1133">Transmembrane helix</keyword>
<name>A0ABP5VB74_9ACTN</name>
<evidence type="ECO:0000313" key="12">
    <source>
        <dbReference type="Proteomes" id="UP001501444"/>
    </source>
</evidence>
<keyword evidence="4" id="KW-0808">Transferase</keyword>
<evidence type="ECO:0000256" key="9">
    <source>
        <dbReference type="SAM" id="Phobius"/>
    </source>
</evidence>